<evidence type="ECO:0000259" key="1">
    <source>
        <dbReference type="Pfam" id="PF13229"/>
    </source>
</evidence>
<evidence type="ECO:0000313" key="3">
    <source>
        <dbReference type="Proteomes" id="UP000032869"/>
    </source>
</evidence>
<dbReference type="InterPro" id="IPR006626">
    <property type="entry name" value="PbH1"/>
</dbReference>
<feature type="domain" description="Right handed beta helix" evidence="1">
    <location>
        <begin position="168"/>
        <end position="334"/>
    </location>
</feature>
<dbReference type="NCBIfam" id="TIGR03804">
    <property type="entry name" value="para_beta_helix"/>
    <property type="match status" value="1"/>
</dbReference>
<dbReference type="SUPFAM" id="SSF51126">
    <property type="entry name" value="Pectin lyase-like"/>
    <property type="match status" value="1"/>
</dbReference>
<dbReference type="EMBL" id="JQHL01000002">
    <property type="protein sequence ID" value="KFX20814.1"/>
    <property type="molecule type" value="Genomic_DNA"/>
</dbReference>
<protein>
    <recommendedName>
        <fullName evidence="1">Right handed beta helix domain-containing protein</fullName>
    </recommendedName>
</protein>
<proteinExistence type="predicted"/>
<dbReference type="InterPro" id="IPR039448">
    <property type="entry name" value="Beta_helix"/>
</dbReference>
<name>A0ABR4V0S5_9GAMM</name>
<dbReference type="Pfam" id="PF13229">
    <property type="entry name" value="Beta_helix"/>
    <property type="match status" value="1"/>
</dbReference>
<evidence type="ECO:0000313" key="2">
    <source>
        <dbReference type="EMBL" id="KFX20814.1"/>
    </source>
</evidence>
<sequence length="389" mass="42278">MLSRRVFLKYLAVSLGLKWSPGYGYEDADTTPEQFGAVGDGVSDDTRAIQLAIDSGCKNLRLSKKYAVFPVKHPGVPGIIGRDSICIKLRSDLRMYGDGEILLSKRSKGVSGAILSNASTEEIRNCVIEISVDGQNAGGPRGFSGIVFINAQNCSTTAKTNIANATYNGIQFARNSSRCTCNETTITNTGYIGIQAQNPIDIVIENCIIKNSSDNGIDFESNKGNQKGTIRGNVIEKCKAGIFLESGGNCLVEKNNISLFKTAGIYLNRINTPADNVKIIKNIINGSRDVQFGGVAINNAIKNITIEGNEISNLNYGVWTNGGISEMTMNENTFRDIYNSFVRVADGKNQLVRSTIKKQKYIGKLSNGRPSVINEIKSINDLYNVTIEK</sequence>
<dbReference type="InterPro" id="IPR012334">
    <property type="entry name" value="Pectin_lyas_fold"/>
</dbReference>
<dbReference type="SMART" id="SM00710">
    <property type="entry name" value="PbH1"/>
    <property type="match status" value="5"/>
</dbReference>
<accession>A0ABR4V0S5</accession>
<organism evidence="2 3">
    <name type="scientific">Pectobacterium betavasculorum</name>
    <dbReference type="NCBI Taxonomy" id="55207"/>
    <lineage>
        <taxon>Bacteria</taxon>
        <taxon>Pseudomonadati</taxon>
        <taxon>Pseudomonadota</taxon>
        <taxon>Gammaproteobacteria</taxon>
        <taxon>Enterobacterales</taxon>
        <taxon>Pectobacteriaceae</taxon>
        <taxon>Pectobacterium</taxon>
    </lineage>
</organism>
<dbReference type="Gene3D" id="2.160.20.10">
    <property type="entry name" value="Single-stranded right-handed beta-helix, Pectin lyase-like"/>
    <property type="match status" value="1"/>
</dbReference>
<dbReference type="InterPro" id="IPR011050">
    <property type="entry name" value="Pectin_lyase_fold/virulence"/>
</dbReference>
<reference evidence="2 3" key="1">
    <citation type="submission" date="2014-08" db="EMBL/GenBank/DDBJ databases">
        <title>Genome sequences of NCPPB Pectobacterium isolates.</title>
        <authorList>
            <person name="Glover R.H."/>
            <person name="Sapp M."/>
            <person name="Elphinstone J."/>
        </authorList>
    </citation>
    <scope>NUCLEOTIDE SEQUENCE [LARGE SCALE GENOMIC DNA]</scope>
    <source>
        <strain evidence="2 3">NCPPB 2793</strain>
    </source>
</reference>
<dbReference type="InterPro" id="IPR022441">
    <property type="entry name" value="Para_beta_helix_rpt-2"/>
</dbReference>
<gene>
    <name evidence="2" type="ORF">JV35_06330</name>
</gene>
<dbReference type="RefSeq" id="WP_039301585.1">
    <property type="nucleotide sequence ID" value="NZ_JQHL01000002.1"/>
</dbReference>
<keyword evidence="3" id="KW-1185">Reference proteome</keyword>
<comment type="caution">
    <text evidence="2">The sequence shown here is derived from an EMBL/GenBank/DDBJ whole genome shotgun (WGS) entry which is preliminary data.</text>
</comment>
<dbReference type="Proteomes" id="UP000032869">
    <property type="component" value="Unassembled WGS sequence"/>
</dbReference>